<organism evidence="1 2">
    <name type="scientific">Aspergillus costaricaensis CBS 115574</name>
    <dbReference type="NCBI Taxonomy" id="1448317"/>
    <lineage>
        <taxon>Eukaryota</taxon>
        <taxon>Fungi</taxon>
        <taxon>Dikarya</taxon>
        <taxon>Ascomycota</taxon>
        <taxon>Pezizomycotina</taxon>
        <taxon>Eurotiomycetes</taxon>
        <taxon>Eurotiomycetidae</taxon>
        <taxon>Eurotiales</taxon>
        <taxon>Aspergillaceae</taxon>
        <taxon>Aspergillus</taxon>
        <taxon>Aspergillus subgen. Circumdati</taxon>
    </lineage>
</organism>
<evidence type="ECO:0000313" key="1">
    <source>
        <dbReference type="EMBL" id="RAK84166.1"/>
    </source>
</evidence>
<reference evidence="1" key="1">
    <citation type="submission" date="2018-02" db="EMBL/GenBank/DDBJ databases">
        <title>The genomes of Aspergillus section Nigri reveals drivers in fungal speciation.</title>
        <authorList>
            <consortium name="DOE Joint Genome Institute"/>
            <person name="Vesth T.C."/>
            <person name="Nybo J."/>
            <person name="Theobald S."/>
            <person name="Brandl J."/>
            <person name="Frisvad J.C."/>
            <person name="Nielsen K.F."/>
            <person name="Lyhne E.K."/>
            <person name="Kogle M.E."/>
            <person name="Kuo A."/>
            <person name="Riley R."/>
            <person name="Clum A."/>
            <person name="Nolan M."/>
            <person name="Lipzen A."/>
            <person name="Salamov A."/>
            <person name="Henrissat B."/>
            <person name="Wiebenga A."/>
            <person name="De vries R.P."/>
            <person name="Grigoriev I.V."/>
            <person name="Mortensen U.H."/>
            <person name="Andersen M.R."/>
            <person name="Baker S.E."/>
        </authorList>
    </citation>
    <scope>NUCLEOTIDE SEQUENCE</scope>
    <source>
        <strain evidence="1">CBS 115574</strain>
    </source>
</reference>
<evidence type="ECO:0000313" key="2">
    <source>
        <dbReference type="Proteomes" id="UP000249748"/>
    </source>
</evidence>
<dbReference type="EMBL" id="KZ824578">
    <property type="protein sequence ID" value="RAK84166.1"/>
    <property type="molecule type" value="Genomic_DNA"/>
</dbReference>
<name>A0ACD1I0S4_9EURO</name>
<accession>A0ACD1I0S4</accession>
<gene>
    <name evidence="1" type="ORF">BO79DRAFT_276156</name>
</gene>
<sequence length="474" mass="54144">MLGHTSMLVPVLVTLALSLSLLLLRRFTYKDTALNPKRPFELTSTRVKQDFFFNAQRLLLDWFTTHPNTPVPLHTDVGKMTMLPPSMANEIRNNEHLSFCRWAMKAFHGNLPGFDGFRESGQDSGIVQAVIANDLTRYLSEFLNLINSDIAEPLAEETSVAVRELLTDNQEWHTMHLSGVIVALISRISSRVLLGEKMCRNEEWLRTTQSYTIDGFLAMTELRMWPAAFHPILHCKARKVMRPILEERRQLMEGLHAEGKQPPIFDDAIEWFEKAAKGRPYDPVGAQLILSTMTHLAQNPEIMKPLRKEIADTLQQHGWKKAALYNMKLLDSVIRESQRLKPVTNVSMRRMALEEVKLSDGTVIPKNGMLAVSAHKLWDDDTYENAASWDGYRFYRMRDDPERQTQAQLVITAPENLAFGHGKHACPGRFFAANEVKIVLIYLLLRYDWRLLEGTVPRIFSGGFGMALDPTLKM</sequence>
<protein>
    <submittedName>
        <fullName evidence="1">Cytochrome P450</fullName>
    </submittedName>
</protein>
<proteinExistence type="predicted"/>
<dbReference type="Proteomes" id="UP000249748">
    <property type="component" value="Unassembled WGS sequence"/>
</dbReference>
<keyword evidence="2" id="KW-1185">Reference proteome</keyword>